<dbReference type="PROSITE" id="PS50075">
    <property type="entry name" value="CARRIER"/>
    <property type="match status" value="1"/>
</dbReference>
<reference evidence="5" key="2">
    <citation type="submission" date="2023-01" db="EMBL/GenBank/DDBJ databases">
        <authorList>
            <person name="Sun Q."/>
            <person name="Evtushenko L."/>
        </authorList>
    </citation>
    <scope>NUCLEOTIDE SEQUENCE</scope>
    <source>
        <strain evidence="5">VKM Ac-1321</strain>
    </source>
</reference>
<dbReference type="NCBIfam" id="TIGR01733">
    <property type="entry name" value="AA-adenyl-dom"/>
    <property type="match status" value="1"/>
</dbReference>
<dbReference type="EMBL" id="BSFP01000027">
    <property type="protein sequence ID" value="GLL02938.1"/>
    <property type="molecule type" value="Genomic_DNA"/>
</dbReference>
<dbReference type="Pfam" id="PF00550">
    <property type="entry name" value="PP-binding"/>
    <property type="match status" value="1"/>
</dbReference>
<evidence type="ECO:0000313" key="5">
    <source>
        <dbReference type="EMBL" id="GLL02938.1"/>
    </source>
</evidence>
<evidence type="ECO:0000259" key="4">
    <source>
        <dbReference type="PROSITE" id="PS50075"/>
    </source>
</evidence>
<keyword evidence="2" id="KW-0596">Phosphopantetheine</keyword>
<comment type="caution">
    <text evidence="5">The sequence shown here is derived from an EMBL/GenBank/DDBJ whole genome shotgun (WGS) entry which is preliminary data.</text>
</comment>
<dbReference type="Gene3D" id="3.30.300.30">
    <property type="match status" value="1"/>
</dbReference>
<dbReference type="CDD" id="cd05930">
    <property type="entry name" value="A_NRPS"/>
    <property type="match status" value="1"/>
</dbReference>
<dbReference type="InterPro" id="IPR010071">
    <property type="entry name" value="AA_adenyl_dom"/>
</dbReference>
<dbReference type="InterPro" id="IPR045851">
    <property type="entry name" value="AMP-bd_C_sf"/>
</dbReference>
<dbReference type="AlphaFoldDB" id="A0A9W6NN77"/>
<dbReference type="InterPro" id="IPR006162">
    <property type="entry name" value="Ppantetheine_attach_site"/>
</dbReference>
<dbReference type="GO" id="GO:0031177">
    <property type="term" value="F:phosphopantetheine binding"/>
    <property type="evidence" value="ECO:0007669"/>
    <property type="project" value="InterPro"/>
</dbReference>
<keyword evidence="6" id="KW-1185">Reference proteome</keyword>
<dbReference type="Gene3D" id="1.10.1200.10">
    <property type="entry name" value="ACP-like"/>
    <property type="match status" value="1"/>
</dbReference>
<dbReference type="InterPro" id="IPR020845">
    <property type="entry name" value="AMP-binding_CS"/>
</dbReference>
<dbReference type="InterPro" id="IPR020806">
    <property type="entry name" value="PKS_PP-bd"/>
</dbReference>
<keyword evidence="3" id="KW-0597">Phosphoprotein</keyword>
<dbReference type="InterPro" id="IPR036736">
    <property type="entry name" value="ACP-like_sf"/>
</dbReference>
<dbReference type="Gene3D" id="3.40.50.12780">
    <property type="entry name" value="N-terminal domain of ligase-like"/>
    <property type="match status" value="1"/>
</dbReference>
<evidence type="ECO:0000313" key="6">
    <source>
        <dbReference type="Proteomes" id="UP001143480"/>
    </source>
</evidence>
<evidence type="ECO:0000256" key="1">
    <source>
        <dbReference type="ARBA" id="ARBA00001957"/>
    </source>
</evidence>
<dbReference type="PROSITE" id="PS00455">
    <property type="entry name" value="AMP_BINDING"/>
    <property type="match status" value="1"/>
</dbReference>
<dbReference type="GO" id="GO:0005737">
    <property type="term" value="C:cytoplasm"/>
    <property type="evidence" value="ECO:0007669"/>
    <property type="project" value="TreeGrafter"/>
</dbReference>
<dbReference type="GO" id="GO:0072330">
    <property type="term" value="P:monocarboxylic acid biosynthetic process"/>
    <property type="evidence" value="ECO:0007669"/>
    <property type="project" value="UniProtKB-ARBA"/>
</dbReference>
<proteinExistence type="predicted"/>
<dbReference type="Pfam" id="PF13193">
    <property type="entry name" value="AMP-binding_C"/>
    <property type="match status" value="1"/>
</dbReference>
<protein>
    <recommendedName>
        <fullName evidence="4">Carrier domain-containing protein</fullName>
    </recommendedName>
</protein>
<dbReference type="GO" id="GO:0043041">
    <property type="term" value="P:amino acid activation for nonribosomal peptide biosynthetic process"/>
    <property type="evidence" value="ECO:0007669"/>
    <property type="project" value="TreeGrafter"/>
</dbReference>
<dbReference type="RefSeq" id="WP_261962876.1">
    <property type="nucleotide sequence ID" value="NZ_BAAAXA010000003.1"/>
</dbReference>
<dbReference type="InterPro" id="IPR009081">
    <property type="entry name" value="PP-bd_ACP"/>
</dbReference>
<accession>A0A9W6NN77</accession>
<dbReference type="PROSITE" id="PS00012">
    <property type="entry name" value="PHOSPHOPANTETHEINE"/>
    <property type="match status" value="1"/>
</dbReference>
<reference evidence="5" key="1">
    <citation type="journal article" date="2014" name="Int. J. Syst. Evol. Microbiol.">
        <title>Complete genome sequence of Corynebacterium casei LMG S-19264T (=DSM 44701T), isolated from a smear-ripened cheese.</title>
        <authorList>
            <consortium name="US DOE Joint Genome Institute (JGI-PGF)"/>
            <person name="Walter F."/>
            <person name="Albersmeier A."/>
            <person name="Kalinowski J."/>
            <person name="Ruckert C."/>
        </authorList>
    </citation>
    <scope>NUCLEOTIDE SEQUENCE</scope>
    <source>
        <strain evidence="5">VKM Ac-1321</strain>
    </source>
</reference>
<dbReference type="SMART" id="SM01294">
    <property type="entry name" value="PKS_PP_betabranch"/>
    <property type="match status" value="1"/>
</dbReference>
<dbReference type="PANTHER" id="PTHR45527">
    <property type="entry name" value="NONRIBOSOMAL PEPTIDE SYNTHETASE"/>
    <property type="match status" value="1"/>
</dbReference>
<dbReference type="FunFam" id="1.10.1200.10:FF:000016">
    <property type="entry name" value="Non-ribosomal peptide synthase"/>
    <property type="match status" value="1"/>
</dbReference>
<name>A0A9W6NN77_9ACTN</name>
<dbReference type="InterPro" id="IPR025110">
    <property type="entry name" value="AMP-bd_C"/>
</dbReference>
<feature type="domain" description="Carrier" evidence="4">
    <location>
        <begin position="724"/>
        <end position="799"/>
    </location>
</feature>
<comment type="cofactor">
    <cofactor evidence="1">
        <name>pantetheine 4'-phosphate</name>
        <dbReference type="ChEBI" id="CHEBI:47942"/>
    </cofactor>
</comment>
<evidence type="ECO:0000256" key="2">
    <source>
        <dbReference type="ARBA" id="ARBA00022450"/>
    </source>
</evidence>
<dbReference type="InterPro" id="IPR042099">
    <property type="entry name" value="ANL_N_sf"/>
</dbReference>
<dbReference type="SUPFAM" id="SSF56801">
    <property type="entry name" value="Acetyl-CoA synthetase-like"/>
    <property type="match status" value="1"/>
</dbReference>
<evidence type="ECO:0000256" key="3">
    <source>
        <dbReference type="ARBA" id="ARBA00022553"/>
    </source>
</evidence>
<sequence length="801" mass="84284">MPDLSLSTAVEDVVVGLPVDRPGPEGFARVHREALVGPAGGRPAHWWSGVFLALLHRYTAAEQLHLLAAADADGAVVVHAFPVAADDTVADLAARVATGLAVPPPPTRLVDRVTGPGRPAWFSPVLAGLPVGGPEAAGHADIALSIADGTVRLLANAARWDAGTVVRMAGHLALLAAAAEDGPIGRLPMVGEAERALMLTGWNATEADWSDAGYLTLLRARVAAQGAETAIVHGERTVTFDELEIGSNRVANAVIGLGAGPGERVALLCPTSADFVIAAIGVLKTGAAVVPIDPVNPDPRVEFMLGDAEPVAVLATAALRSRATTGAPVLVLDGPEIAAASAEPVLASITPDTVSHLIYTSGSTGEPKAVLERHRALANLVHWTGRAYGVRPGDRASWLSTPGFAVQLMEWMPYLALGVAIHVGEAANRSAEQLRDWLVDEGVTHTMLVAALAERVWALEWPATARLRVLVTTAERVHSWPPVDTAFRVVMTYGSTETTNVLSCLDLGLAQDYTAAATPAAVRAVRPVPVGKPIANLRVYLLDPAGHPVPPGVVGRLFVAGAGLAAGYHNRAELTAAKFLANPLPEEPEPILYDTGDLARFRADGVVELLGRSDSQVKVRGFRVELGEVERTVSAAPGVREAVVRAYEPEPGDTRLAAYVGAGDRAVGPGVRTYVTERLPHYMVPAVIVVLDRLPRLANGKVDHQALPDPDSAFRDGLDTDYAEPATAAQRAIAQVWSQLLHLERVGANDNFFDLGGHSVLAVRMIAAVNGRFAVRLRLPDLCAHPTVEQLADHVATLRGE</sequence>
<organism evidence="5 6">
    <name type="scientific">Dactylosporangium matsuzakiense</name>
    <dbReference type="NCBI Taxonomy" id="53360"/>
    <lineage>
        <taxon>Bacteria</taxon>
        <taxon>Bacillati</taxon>
        <taxon>Actinomycetota</taxon>
        <taxon>Actinomycetes</taxon>
        <taxon>Micromonosporales</taxon>
        <taxon>Micromonosporaceae</taxon>
        <taxon>Dactylosporangium</taxon>
    </lineage>
</organism>
<dbReference type="SUPFAM" id="SSF47336">
    <property type="entry name" value="ACP-like"/>
    <property type="match status" value="1"/>
</dbReference>
<dbReference type="Pfam" id="PF00501">
    <property type="entry name" value="AMP-binding"/>
    <property type="match status" value="1"/>
</dbReference>
<dbReference type="Proteomes" id="UP001143480">
    <property type="component" value="Unassembled WGS sequence"/>
</dbReference>
<dbReference type="SMART" id="SM00823">
    <property type="entry name" value="PKS_PP"/>
    <property type="match status" value="1"/>
</dbReference>
<dbReference type="Gene3D" id="3.30.559.30">
    <property type="entry name" value="Nonribosomal peptide synthetase, condensation domain"/>
    <property type="match status" value="1"/>
</dbReference>
<dbReference type="InterPro" id="IPR000873">
    <property type="entry name" value="AMP-dep_synth/lig_dom"/>
</dbReference>
<gene>
    <name evidence="5" type="ORF">GCM10017581_046800</name>
</gene>
<dbReference type="PANTHER" id="PTHR45527:SF1">
    <property type="entry name" value="FATTY ACID SYNTHASE"/>
    <property type="match status" value="1"/>
</dbReference>
<dbReference type="GO" id="GO:0044550">
    <property type="term" value="P:secondary metabolite biosynthetic process"/>
    <property type="evidence" value="ECO:0007669"/>
    <property type="project" value="TreeGrafter"/>
</dbReference>